<name>A0A075B2L1_ROZAC</name>
<evidence type="ECO:0000313" key="3">
    <source>
        <dbReference type="Proteomes" id="UP000030755"/>
    </source>
</evidence>
<keyword evidence="1" id="KW-0812">Transmembrane</keyword>
<keyword evidence="1" id="KW-1133">Transmembrane helix</keyword>
<keyword evidence="3" id="KW-1185">Reference proteome</keyword>
<gene>
    <name evidence="2" type="ORF">O9G_002118</name>
</gene>
<dbReference type="Proteomes" id="UP000030755">
    <property type="component" value="Unassembled WGS sequence"/>
</dbReference>
<reference evidence="2 3" key="1">
    <citation type="journal article" date="2013" name="Curr. Biol.">
        <title>Shared signatures of parasitism and phylogenomics unite Cryptomycota and microsporidia.</title>
        <authorList>
            <person name="James T.Y."/>
            <person name="Pelin A."/>
            <person name="Bonen L."/>
            <person name="Ahrendt S."/>
            <person name="Sain D."/>
            <person name="Corradi N."/>
            <person name="Stajich J.E."/>
        </authorList>
    </citation>
    <scope>NUCLEOTIDE SEQUENCE [LARGE SCALE GENOMIC DNA]</scope>
    <source>
        <strain evidence="2 3">CSF55</strain>
    </source>
</reference>
<accession>A0A075B2L1</accession>
<sequence>MSESIEYLLKLDLNGLKDIRTDLKGFKNISVFNDLLIGLGALLKLKEDIDNAKNSVCNLVINVNDTYAPTLLSEPSNQRNPSLISMISENNDKIRNLFDGSQAIWATFPVTSSLALIALFFQDGTKYNMSIDGFENNAHLMIYAVKILFNLVSVVIFSDRLENLKEMEINFFIVNQPVGLK</sequence>
<dbReference type="HOGENOM" id="CLU_1489810_0_0_1"/>
<evidence type="ECO:0000256" key="1">
    <source>
        <dbReference type="SAM" id="Phobius"/>
    </source>
</evidence>
<protein>
    <submittedName>
        <fullName evidence="2">Uncharacterized protein</fullName>
    </submittedName>
</protein>
<evidence type="ECO:0000313" key="2">
    <source>
        <dbReference type="EMBL" id="EPZ36835.1"/>
    </source>
</evidence>
<organism evidence="2 3">
    <name type="scientific">Rozella allomycis (strain CSF55)</name>
    <dbReference type="NCBI Taxonomy" id="988480"/>
    <lineage>
        <taxon>Eukaryota</taxon>
        <taxon>Fungi</taxon>
        <taxon>Fungi incertae sedis</taxon>
        <taxon>Cryptomycota</taxon>
        <taxon>Cryptomycota incertae sedis</taxon>
        <taxon>Rozella</taxon>
    </lineage>
</organism>
<dbReference type="AlphaFoldDB" id="A0A075B2L1"/>
<dbReference type="EMBL" id="KE560428">
    <property type="protein sequence ID" value="EPZ36835.1"/>
    <property type="molecule type" value="Genomic_DNA"/>
</dbReference>
<feature type="transmembrane region" description="Helical" evidence="1">
    <location>
        <begin position="141"/>
        <end position="158"/>
    </location>
</feature>
<feature type="transmembrane region" description="Helical" evidence="1">
    <location>
        <begin position="103"/>
        <end position="121"/>
    </location>
</feature>
<proteinExistence type="predicted"/>
<keyword evidence="1" id="KW-0472">Membrane</keyword>